<dbReference type="OrthoDB" id="10003767at2759"/>
<feature type="compositionally biased region" description="Acidic residues" evidence="1">
    <location>
        <begin position="415"/>
        <end position="432"/>
    </location>
</feature>
<evidence type="ECO:0000256" key="1">
    <source>
        <dbReference type="SAM" id="MobiDB-lite"/>
    </source>
</evidence>
<protein>
    <recommendedName>
        <fullName evidence="2">Aminoglycoside phosphotransferase domain-containing protein</fullName>
    </recommendedName>
</protein>
<gene>
    <name evidence="3" type="ORF">AMATHDRAFT_154639</name>
</gene>
<evidence type="ECO:0000313" key="4">
    <source>
        <dbReference type="Proteomes" id="UP000242287"/>
    </source>
</evidence>
<dbReference type="InterPro" id="IPR011009">
    <property type="entry name" value="Kinase-like_dom_sf"/>
</dbReference>
<name>A0A2A9N7P0_9AGAR</name>
<reference evidence="3 4" key="1">
    <citation type="submission" date="2014-02" db="EMBL/GenBank/DDBJ databases">
        <title>Transposable element dynamics among asymbiotic and ectomycorrhizal Amanita fungi.</title>
        <authorList>
            <consortium name="DOE Joint Genome Institute"/>
            <person name="Hess J."/>
            <person name="Skrede I."/>
            <person name="Wolfe B."/>
            <person name="LaButti K."/>
            <person name="Ohm R.A."/>
            <person name="Grigoriev I.V."/>
            <person name="Pringle A."/>
        </authorList>
    </citation>
    <scope>NUCLEOTIDE SEQUENCE [LARGE SCALE GENOMIC DNA]</scope>
    <source>
        <strain evidence="3 4">SKay4041</strain>
    </source>
</reference>
<organism evidence="3 4">
    <name type="scientific">Amanita thiersii Skay4041</name>
    <dbReference type="NCBI Taxonomy" id="703135"/>
    <lineage>
        <taxon>Eukaryota</taxon>
        <taxon>Fungi</taxon>
        <taxon>Dikarya</taxon>
        <taxon>Basidiomycota</taxon>
        <taxon>Agaricomycotina</taxon>
        <taxon>Agaricomycetes</taxon>
        <taxon>Agaricomycetidae</taxon>
        <taxon>Agaricales</taxon>
        <taxon>Pluteineae</taxon>
        <taxon>Amanitaceae</taxon>
        <taxon>Amanita</taxon>
    </lineage>
</organism>
<dbReference type="PANTHER" id="PTHR21310:SF51">
    <property type="entry name" value="AMINOGLYCOSIDE PHOSPHOTRANSFERASE DOMAIN-CONTAINING PROTEIN"/>
    <property type="match status" value="1"/>
</dbReference>
<sequence length="515" mass="57991">MSAPPSLPARSTTFSEDDDSFLAAFDALRSIIKPEKLVNIASHIRGIPSTDCTVDIEKPLYGSFNLVYVITFSDGIKWIARIPIHGVKESWSDRAAASMESQVLTMRFIKQNTTIPIPEIIHVDTTLDNKLGAPFVLMSWLDGKSVTSVWHDSKCDAQTLATRRENILRSVAKAMGQLRFFNANKIGELEFESAPGVDQKLRFKQITGMHSLHLDEETEEPMFEELGPFGSTREYFLALTNDSRPQRALIDYAKGQWKLLELMIDIIPSPDEERFLLVHADYDVQNFLVNSEGELTGVIDWDGVVTHPTCIGSLRYPGWITRDWDPLVYGYGNPDSRPEDSPEALRGLRALYHSIVEEEFGADAAKGMINSHLYEAIEIACRNPMNASSIINLLARRLIKGPLFDIVFVRDEMDAQEDEELDEDEEDEEGTDDGAAQQKYDEHAADISSEVAIKSPPATEDEGDADDLEQDLNYIPGWLFDLCEALGQERVSEEQLEMLRKRIREGLLCTTRIIE</sequence>
<dbReference type="SUPFAM" id="SSF56112">
    <property type="entry name" value="Protein kinase-like (PK-like)"/>
    <property type="match status" value="1"/>
</dbReference>
<evidence type="ECO:0000313" key="3">
    <source>
        <dbReference type="EMBL" id="PFH46515.1"/>
    </source>
</evidence>
<proteinExistence type="predicted"/>
<dbReference type="Proteomes" id="UP000242287">
    <property type="component" value="Unassembled WGS sequence"/>
</dbReference>
<dbReference type="Gene3D" id="3.90.1200.10">
    <property type="match status" value="1"/>
</dbReference>
<dbReference type="AlphaFoldDB" id="A0A2A9N7P0"/>
<feature type="domain" description="Aminoglycoside phosphotransferase" evidence="2">
    <location>
        <begin position="65"/>
        <end position="305"/>
    </location>
</feature>
<feature type="region of interest" description="Disordered" evidence="1">
    <location>
        <begin position="415"/>
        <end position="465"/>
    </location>
</feature>
<dbReference type="Gene3D" id="3.30.200.20">
    <property type="entry name" value="Phosphorylase Kinase, domain 1"/>
    <property type="match status" value="1"/>
</dbReference>
<evidence type="ECO:0000259" key="2">
    <source>
        <dbReference type="Pfam" id="PF01636"/>
    </source>
</evidence>
<dbReference type="PANTHER" id="PTHR21310">
    <property type="entry name" value="AMINOGLYCOSIDE PHOSPHOTRANSFERASE-RELATED-RELATED"/>
    <property type="match status" value="1"/>
</dbReference>
<dbReference type="InterPro" id="IPR002575">
    <property type="entry name" value="Aminoglycoside_PTrfase"/>
</dbReference>
<dbReference type="Pfam" id="PF01636">
    <property type="entry name" value="APH"/>
    <property type="match status" value="1"/>
</dbReference>
<dbReference type="EMBL" id="KZ302183">
    <property type="protein sequence ID" value="PFH46515.1"/>
    <property type="molecule type" value="Genomic_DNA"/>
</dbReference>
<dbReference type="InterPro" id="IPR051678">
    <property type="entry name" value="AGP_Transferase"/>
</dbReference>
<dbReference type="STRING" id="703135.A0A2A9N7P0"/>
<accession>A0A2A9N7P0</accession>
<keyword evidence="4" id="KW-1185">Reference proteome</keyword>